<reference evidence="2" key="1">
    <citation type="submission" date="2020-02" db="EMBL/GenBank/DDBJ databases">
        <authorList>
            <person name="Meier V. D."/>
        </authorList>
    </citation>
    <scope>NUCLEOTIDE SEQUENCE</scope>
    <source>
        <strain evidence="2">AVDCRST_MAG85</strain>
    </source>
</reference>
<name>A0A6J4RLJ8_9ACTN</name>
<feature type="compositionally biased region" description="Basic residues" evidence="1">
    <location>
        <begin position="22"/>
        <end position="40"/>
    </location>
</feature>
<proteinExistence type="predicted"/>
<feature type="non-terminal residue" evidence="2">
    <location>
        <position position="248"/>
    </location>
</feature>
<evidence type="ECO:0000256" key="1">
    <source>
        <dbReference type="SAM" id="MobiDB-lite"/>
    </source>
</evidence>
<accession>A0A6J4RLJ8</accession>
<organism evidence="2">
    <name type="scientific">uncultured Solirubrobacteraceae bacterium</name>
    <dbReference type="NCBI Taxonomy" id="1162706"/>
    <lineage>
        <taxon>Bacteria</taxon>
        <taxon>Bacillati</taxon>
        <taxon>Actinomycetota</taxon>
        <taxon>Thermoleophilia</taxon>
        <taxon>Solirubrobacterales</taxon>
        <taxon>Solirubrobacteraceae</taxon>
        <taxon>environmental samples</taxon>
    </lineage>
</organism>
<feature type="compositionally biased region" description="Basic residues" evidence="1">
    <location>
        <begin position="82"/>
        <end position="109"/>
    </location>
</feature>
<sequence>GLPVVAAREVLERGAVLQPRSAVRHRPRQAAQRGRPRPGPRSRPGTGEGPDPEVAGPARRGLGRARGAHAGPRPAAAVRPGGRARRAGGGARRRAAPRPARPRHVHRRPGLGEGLRRRDLVRGARRRRVAGVDPHRRRQRLRAARLARRPRGRAARDERLRPRARRADAARGAVQRRLLARALPGARGRHGRARFRGRGGQAGAVLSLDDPLRRAAGLRAGRPRVRRRGGCAAAMGDAAGCGARGRSR</sequence>
<feature type="region of interest" description="Disordered" evidence="1">
    <location>
        <begin position="1"/>
        <end position="172"/>
    </location>
</feature>
<dbReference type="AlphaFoldDB" id="A0A6J4RLJ8"/>
<feature type="compositionally biased region" description="Low complexity" evidence="1">
    <location>
        <begin position="68"/>
        <end position="81"/>
    </location>
</feature>
<feature type="compositionally biased region" description="Basic residues" evidence="1">
    <location>
        <begin position="123"/>
        <end position="153"/>
    </location>
</feature>
<feature type="non-terminal residue" evidence="2">
    <location>
        <position position="1"/>
    </location>
</feature>
<gene>
    <name evidence="2" type="ORF">AVDCRST_MAG85-24</name>
</gene>
<feature type="compositionally biased region" description="Basic and acidic residues" evidence="1">
    <location>
        <begin position="154"/>
        <end position="169"/>
    </location>
</feature>
<dbReference type="EMBL" id="CADCVT010000004">
    <property type="protein sequence ID" value="CAA9472085.1"/>
    <property type="molecule type" value="Genomic_DNA"/>
</dbReference>
<protein>
    <submittedName>
        <fullName evidence="2">3'-to-5' exoribonuclease RNase R</fullName>
    </submittedName>
</protein>
<evidence type="ECO:0000313" key="2">
    <source>
        <dbReference type="EMBL" id="CAA9472085.1"/>
    </source>
</evidence>